<dbReference type="GO" id="GO:0046872">
    <property type="term" value="F:metal ion binding"/>
    <property type="evidence" value="ECO:0007669"/>
    <property type="project" value="UniProtKB-KW"/>
</dbReference>
<evidence type="ECO:0000256" key="1">
    <source>
        <dbReference type="ARBA" id="ARBA00022448"/>
    </source>
</evidence>
<keyword evidence="10" id="KW-0560">Oxidoreductase</keyword>
<evidence type="ECO:0000256" key="2">
    <source>
        <dbReference type="ARBA" id="ARBA00022617"/>
    </source>
</evidence>
<keyword evidence="1" id="KW-0813">Transport</keyword>
<sequence length="131" mass="13914">MRMTAMGLALSLAVCVSACRHQETQPSERPTVSKRSPTRNNPIVARSSPSGLVERGKTVYDETGCATCHAIGGIGGTIGPSLDGVGKKYDAAKLRRILLNPQTLNPNTTMPAFEGSEEDLNALVAYLQSLK</sequence>
<dbReference type="Proteomes" id="UP000236173">
    <property type="component" value="Unassembled WGS sequence"/>
</dbReference>
<evidence type="ECO:0000256" key="8">
    <source>
        <dbReference type="SAM" id="SignalP"/>
    </source>
</evidence>
<feature type="chain" id="PRO_5014164888" evidence="8">
    <location>
        <begin position="19"/>
        <end position="131"/>
    </location>
</feature>
<evidence type="ECO:0000256" key="5">
    <source>
        <dbReference type="ARBA" id="ARBA00023004"/>
    </source>
</evidence>
<dbReference type="EC" id="1.9.3.1" evidence="10"/>
<evidence type="ECO:0000256" key="7">
    <source>
        <dbReference type="SAM" id="MobiDB-lite"/>
    </source>
</evidence>
<dbReference type="Gene3D" id="1.10.760.10">
    <property type="entry name" value="Cytochrome c-like domain"/>
    <property type="match status" value="1"/>
</dbReference>
<evidence type="ECO:0000259" key="9">
    <source>
        <dbReference type="PROSITE" id="PS51007"/>
    </source>
</evidence>
<feature type="signal peptide" evidence="8">
    <location>
        <begin position="1"/>
        <end position="18"/>
    </location>
</feature>
<feature type="compositionally biased region" description="Polar residues" evidence="7">
    <location>
        <begin position="24"/>
        <end position="41"/>
    </location>
</feature>
<dbReference type="SUPFAM" id="SSF46626">
    <property type="entry name" value="Cytochrome c"/>
    <property type="match status" value="1"/>
</dbReference>
<gene>
    <name evidence="10" type="primary">ctaC</name>
    <name evidence="10" type="ORF">HRbin17_02318</name>
</gene>
<feature type="domain" description="Cytochrome c" evidence="9">
    <location>
        <begin position="51"/>
        <end position="131"/>
    </location>
</feature>
<dbReference type="Pfam" id="PF00034">
    <property type="entry name" value="Cytochrom_C"/>
    <property type="match status" value="1"/>
</dbReference>
<evidence type="ECO:0000256" key="3">
    <source>
        <dbReference type="ARBA" id="ARBA00022723"/>
    </source>
</evidence>
<protein>
    <submittedName>
        <fullName evidence="10">Cytochrome c oxidase subunit 2</fullName>
        <ecNumber evidence="10">1.9.3.1</ecNumber>
    </submittedName>
</protein>
<dbReference type="PROSITE" id="PS51007">
    <property type="entry name" value="CYTC"/>
    <property type="match status" value="1"/>
</dbReference>
<dbReference type="InterPro" id="IPR051811">
    <property type="entry name" value="Cytochrome_c550/c551-like"/>
</dbReference>
<dbReference type="PANTHER" id="PTHR37823:SF1">
    <property type="entry name" value="CYTOCHROME C-553-LIKE"/>
    <property type="match status" value="1"/>
</dbReference>
<feature type="region of interest" description="Disordered" evidence="7">
    <location>
        <begin position="23"/>
        <end position="52"/>
    </location>
</feature>
<comment type="caution">
    <text evidence="10">The sequence shown here is derived from an EMBL/GenBank/DDBJ whole genome shotgun (WGS) entry which is preliminary data.</text>
</comment>
<dbReference type="GO" id="GO:0009055">
    <property type="term" value="F:electron transfer activity"/>
    <property type="evidence" value="ECO:0007669"/>
    <property type="project" value="InterPro"/>
</dbReference>
<dbReference type="AlphaFoldDB" id="A0A2H5XF72"/>
<dbReference type="PANTHER" id="PTHR37823">
    <property type="entry name" value="CYTOCHROME C-553-LIKE"/>
    <property type="match status" value="1"/>
</dbReference>
<proteinExistence type="predicted"/>
<dbReference type="InterPro" id="IPR009056">
    <property type="entry name" value="Cyt_c-like_dom"/>
</dbReference>
<dbReference type="InterPro" id="IPR036909">
    <property type="entry name" value="Cyt_c-like_dom_sf"/>
</dbReference>
<reference evidence="11" key="1">
    <citation type="submission" date="2017-09" db="EMBL/GenBank/DDBJ databases">
        <title>Metaegenomics of thermophilic ammonia-oxidizing enrichment culture.</title>
        <authorList>
            <person name="Kato S."/>
            <person name="Suzuki K."/>
        </authorList>
    </citation>
    <scope>NUCLEOTIDE SEQUENCE [LARGE SCALE GENOMIC DNA]</scope>
</reference>
<accession>A0A2H5XF72</accession>
<name>A0A2H5XF72_9BACT</name>
<dbReference type="GO" id="GO:0016491">
    <property type="term" value="F:oxidoreductase activity"/>
    <property type="evidence" value="ECO:0007669"/>
    <property type="project" value="UniProtKB-KW"/>
</dbReference>
<evidence type="ECO:0000256" key="4">
    <source>
        <dbReference type="ARBA" id="ARBA00022982"/>
    </source>
</evidence>
<dbReference type="EMBL" id="BEHT01000038">
    <property type="protein sequence ID" value="GBC99787.1"/>
    <property type="molecule type" value="Genomic_DNA"/>
</dbReference>
<evidence type="ECO:0000313" key="10">
    <source>
        <dbReference type="EMBL" id="GBC99787.1"/>
    </source>
</evidence>
<evidence type="ECO:0000313" key="11">
    <source>
        <dbReference type="Proteomes" id="UP000236173"/>
    </source>
</evidence>
<keyword evidence="4" id="KW-0249">Electron transport</keyword>
<keyword evidence="3 6" id="KW-0479">Metal-binding</keyword>
<organism evidence="10 11">
    <name type="scientific">Candidatus Fervidibacter japonicus</name>
    <dbReference type="NCBI Taxonomy" id="2035412"/>
    <lineage>
        <taxon>Bacteria</taxon>
        <taxon>Candidatus Fervidibacterota</taxon>
        <taxon>Candidatus Fervidibacter</taxon>
    </lineage>
</organism>
<keyword evidence="2 6" id="KW-0349">Heme</keyword>
<evidence type="ECO:0000256" key="6">
    <source>
        <dbReference type="PROSITE-ProRule" id="PRU00433"/>
    </source>
</evidence>
<keyword evidence="8" id="KW-0732">Signal</keyword>
<dbReference type="GO" id="GO:0020037">
    <property type="term" value="F:heme binding"/>
    <property type="evidence" value="ECO:0007669"/>
    <property type="project" value="InterPro"/>
</dbReference>
<keyword evidence="5 6" id="KW-0408">Iron</keyword>